<dbReference type="EMBL" id="CAFBIY010000081">
    <property type="protein sequence ID" value="CAB4851437.1"/>
    <property type="molecule type" value="Genomic_DNA"/>
</dbReference>
<dbReference type="GO" id="GO:0009423">
    <property type="term" value="P:chorismate biosynthetic process"/>
    <property type="evidence" value="ECO:0007669"/>
    <property type="project" value="UniProtKB-UniPathway"/>
</dbReference>
<dbReference type="PIRSF" id="PIRSF000505">
    <property type="entry name" value="EPSPS"/>
    <property type="match status" value="1"/>
</dbReference>
<accession>A0A6J7JQ09</accession>
<evidence type="ECO:0000313" key="14">
    <source>
        <dbReference type="EMBL" id="CAB4993752.1"/>
    </source>
</evidence>
<dbReference type="PROSITE" id="PS00885">
    <property type="entry name" value="EPSP_SYNTHASE_2"/>
    <property type="match status" value="1"/>
</dbReference>
<dbReference type="InterPro" id="IPR006264">
    <property type="entry name" value="EPSP_synthase"/>
</dbReference>
<comment type="catalytic activity">
    <reaction evidence="7">
        <text>3-phosphoshikimate + phosphoenolpyruvate = 5-O-(1-carboxyvinyl)-3-phosphoshikimate + phosphate</text>
        <dbReference type="Rhea" id="RHEA:21256"/>
        <dbReference type="ChEBI" id="CHEBI:43474"/>
        <dbReference type="ChEBI" id="CHEBI:57701"/>
        <dbReference type="ChEBI" id="CHEBI:58702"/>
        <dbReference type="ChEBI" id="CHEBI:145989"/>
        <dbReference type="EC" id="2.5.1.19"/>
    </reaction>
    <physiologicalReaction direction="left-to-right" evidence="7">
        <dbReference type="Rhea" id="RHEA:21257"/>
    </physiologicalReaction>
</comment>
<dbReference type="GO" id="GO:0003866">
    <property type="term" value="F:3-phosphoshikimate 1-carboxyvinyltransferase activity"/>
    <property type="evidence" value="ECO:0007669"/>
    <property type="project" value="UniProtKB-EC"/>
</dbReference>
<evidence type="ECO:0000313" key="9">
    <source>
        <dbReference type="EMBL" id="CAB4364716.1"/>
    </source>
</evidence>
<evidence type="ECO:0000256" key="3">
    <source>
        <dbReference type="ARBA" id="ARBA00012450"/>
    </source>
</evidence>
<dbReference type="EC" id="2.5.1.19" evidence="3"/>
<sequence length="422" mass="44190">MDVYRVAPLGAPIDAVVEVPGSKSIANRALVCAALADGESVLRGVPGGDDTEAMLDCLKVLGLEFERQDGDVTITGGLGSFRRGPLTLHCRLAGTTSRFITAVAALGPGPYTIDGLPPLRARPMAPLHDAMVAMGAQVHSAEGPGTLPVSVHGPLDPSVEEVSLRGDISSQYLTALMLIAPYLPNGLRFVLTTPLVSRPYVRITAAVMASFGVPGVELGDRIITVPPGRYQPCDYTVEPDASSASYPLAAAAICGGTVRVPGLTATSVQGDAGFCHVLERMGCEVTQDEMGTTVTRRGPLHGIEINMVDLSDLVPTLAAVAVFADGPVLIHGVGFIRKKESDRLSDLCDELRKAGVDATDDADGLVVQPGTAHTATLGTHHDHRLAMSFALVGLGASGIIIEDPDVVSKSWPHFWDMIEGLR</sequence>
<dbReference type="EMBL" id="CAEZYF010000020">
    <property type="protein sequence ID" value="CAB4736830.1"/>
    <property type="molecule type" value="Genomic_DNA"/>
</dbReference>
<dbReference type="SUPFAM" id="SSF55205">
    <property type="entry name" value="EPT/RTPC-like"/>
    <property type="match status" value="1"/>
</dbReference>
<dbReference type="HAMAP" id="MF_00210">
    <property type="entry name" value="EPSP_synth"/>
    <property type="match status" value="1"/>
</dbReference>
<dbReference type="EMBL" id="CAFAAV010000299">
    <property type="protein sequence ID" value="CAB4835263.1"/>
    <property type="molecule type" value="Genomic_DNA"/>
</dbReference>
<proteinExistence type="inferred from homology"/>
<dbReference type="InterPro" id="IPR013792">
    <property type="entry name" value="RNA3'P_cycl/enolpyr_Trfase_a/b"/>
</dbReference>
<gene>
    <name evidence="10" type="ORF">UFOPK2656_02606</name>
    <name evidence="11" type="ORF">UFOPK3099_02717</name>
    <name evidence="12" type="ORF">UFOPK3267_01541</name>
    <name evidence="13" type="ORF">UFOPK3651_02487</name>
    <name evidence="14" type="ORF">UFOPK3931_01650</name>
    <name evidence="9" type="ORF">UFOPK4189_02475</name>
</gene>
<name>A0A6J7JQ09_9ZZZZ</name>
<keyword evidence="4" id="KW-0028">Amino-acid biosynthesis</keyword>
<dbReference type="GO" id="GO:0008652">
    <property type="term" value="P:amino acid biosynthetic process"/>
    <property type="evidence" value="ECO:0007669"/>
    <property type="project" value="UniProtKB-KW"/>
</dbReference>
<dbReference type="Pfam" id="PF00275">
    <property type="entry name" value="EPSP_synthase"/>
    <property type="match status" value="1"/>
</dbReference>
<feature type="domain" description="Enolpyruvate transferase" evidence="8">
    <location>
        <begin position="11"/>
        <end position="417"/>
    </location>
</feature>
<dbReference type="EMBL" id="CAFBMT010000016">
    <property type="protein sequence ID" value="CAB4945496.1"/>
    <property type="molecule type" value="Genomic_DNA"/>
</dbReference>
<evidence type="ECO:0000256" key="1">
    <source>
        <dbReference type="ARBA" id="ARBA00004811"/>
    </source>
</evidence>
<dbReference type="NCBIfam" id="TIGR01356">
    <property type="entry name" value="aroA"/>
    <property type="match status" value="1"/>
</dbReference>
<evidence type="ECO:0000256" key="4">
    <source>
        <dbReference type="ARBA" id="ARBA00022605"/>
    </source>
</evidence>
<keyword evidence="6" id="KW-0057">Aromatic amino acid biosynthesis</keyword>
<dbReference type="CDD" id="cd01556">
    <property type="entry name" value="EPSP_synthase"/>
    <property type="match status" value="1"/>
</dbReference>
<comment type="pathway">
    <text evidence="1">Metabolic intermediate biosynthesis; chorismate biosynthesis; chorismate from D-erythrose 4-phosphate and phosphoenolpyruvate: step 6/7.</text>
</comment>
<dbReference type="Gene3D" id="3.65.10.10">
    <property type="entry name" value="Enolpyruvate transferase domain"/>
    <property type="match status" value="2"/>
</dbReference>
<dbReference type="PANTHER" id="PTHR21090">
    <property type="entry name" value="AROM/DEHYDROQUINATE SYNTHASE"/>
    <property type="match status" value="1"/>
</dbReference>
<dbReference type="InterPro" id="IPR023193">
    <property type="entry name" value="EPSP_synthase_CS"/>
</dbReference>
<dbReference type="AlphaFoldDB" id="A0A6J7JQ09"/>
<dbReference type="InterPro" id="IPR036968">
    <property type="entry name" value="Enolpyruvate_Tfrase_sf"/>
</dbReference>
<evidence type="ECO:0000313" key="13">
    <source>
        <dbReference type="EMBL" id="CAB4945496.1"/>
    </source>
</evidence>
<protein>
    <recommendedName>
        <fullName evidence="3">3-phosphoshikimate 1-carboxyvinyltransferase</fullName>
        <ecNumber evidence="3">2.5.1.19</ecNumber>
    </recommendedName>
</protein>
<dbReference type="GO" id="GO:0009073">
    <property type="term" value="P:aromatic amino acid family biosynthetic process"/>
    <property type="evidence" value="ECO:0007669"/>
    <property type="project" value="UniProtKB-KW"/>
</dbReference>
<evidence type="ECO:0000259" key="8">
    <source>
        <dbReference type="Pfam" id="PF00275"/>
    </source>
</evidence>
<evidence type="ECO:0000313" key="11">
    <source>
        <dbReference type="EMBL" id="CAB4835263.1"/>
    </source>
</evidence>
<evidence type="ECO:0000256" key="5">
    <source>
        <dbReference type="ARBA" id="ARBA00022679"/>
    </source>
</evidence>
<evidence type="ECO:0000256" key="6">
    <source>
        <dbReference type="ARBA" id="ARBA00023141"/>
    </source>
</evidence>
<dbReference type="EMBL" id="CAESGF010000017">
    <property type="protein sequence ID" value="CAB4364716.1"/>
    <property type="molecule type" value="Genomic_DNA"/>
</dbReference>
<dbReference type="UniPathway" id="UPA00053">
    <property type="reaction ID" value="UER00089"/>
</dbReference>
<comment type="similarity">
    <text evidence="2">Belongs to the EPSP synthase family.</text>
</comment>
<evidence type="ECO:0000313" key="12">
    <source>
        <dbReference type="EMBL" id="CAB4851437.1"/>
    </source>
</evidence>
<keyword evidence="5" id="KW-0808">Transferase</keyword>
<evidence type="ECO:0000313" key="10">
    <source>
        <dbReference type="EMBL" id="CAB4736830.1"/>
    </source>
</evidence>
<reference evidence="13" key="1">
    <citation type="submission" date="2020-05" db="EMBL/GenBank/DDBJ databases">
        <authorList>
            <person name="Chiriac C."/>
            <person name="Salcher M."/>
            <person name="Ghai R."/>
            <person name="Kavagutti S V."/>
        </authorList>
    </citation>
    <scope>NUCLEOTIDE SEQUENCE</scope>
</reference>
<dbReference type="InterPro" id="IPR001986">
    <property type="entry name" value="Enolpyruvate_Tfrase_dom"/>
</dbReference>
<evidence type="ECO:0000256" key="2">
    <source>
        <dbReference type="ARBA" id="ARBA00009948"/>
    </source>
</evidence>
<dbReference type="EMBL" id="CAFBOL010000041">
    <property type="protein sequence ID" value="CAB4993752.1"/>
    <property type="molecule type" value="Genomic_DNA"/>
</dbReference>
<organism evidence="13">
    <name type="scientific">freshwater metagenome</name>
    <dbReference type="NCBI Taxonomy" id="449393"/>
    <lineage>
        <taxon>unclassified sequences</taxon>
        <taxon>metagenomes</taxon>
        <taxon>ecological metagenomes</taxon>
    </lineage>
</organism>
<evidence type="ECO:0000256" key="7">
    <source>
        <dbReference type="ARBA" id="ARBA00044633"/>
    </source>
</evidence>
<dbReference type="PANTHER" id="PTHR21090:SF5">
    <property type="entry name" value="PENTAFUNCTIONAL AROM POLYPEPTIDE"/>
    <property type="match status" value="1"/>
</dbReference>